<evidence type="ECO:0000256" key="1">
    <source>
        <dbReference type="ARBA" id="ARBA00004123"/>
    </source>
</evidence>
<protein>
    <submittedName>
        <fullName evidence="6">Uncharacterized protein</fullName>
    </submittedName>
</protein>
<dbReference type="SUPFAM" id="SSF48371">
    <property type="entry name" value="ARM repeat"/>
    <property type="match status" value="1"/>
</dbReference>
<evidence type="ECO:0000256" key="3">
    <source>
        <dbReference type="ARBA" id="ARBA00022776"/>
    </source>
</evidence>
<reference evidence="6 7" key="1">
    <citation type="submission" date="2024-07" db="EMBL/GenBank/DDBJ databases">
        <title>Chromosome-level genome assembly of the water stick insect Ranatra chinensis (Heteroptera: Nepidae).</title>
        <authorList>
            <person name="Liu X."/>
        </authorList>
    </citation>
    <scope>NUCLEOTIDE SEQUENCE [LARGE SCALE GENOMIC DNA]</scope>
    <source>
        <strain evidence="6">Cailab_2021Rc</strain>
        <tissue evidence="6">Muscle</tissue>
    </source>
</reference>
<gene>
    <name evidence="6" type="ORF">AAG570_007464</name>
</gene>
<dbReference type="AlphaFoldDB" id="A0ABD0XVX6"/>
<keyword evidence="7" id="KW-1185">Reference proteome</keyword>
<dbReference type="InterPro" id="IPR039776">
    <property type="entry name" value="Pds5"/>
</dbReference>
<dbReference type="InterPro" id="IPR011989">
    <property type="entry name" value="ARM-like"/>
</dbReference>
<accession>A0ABD0XVX6</accession>
<comment type="caution">
    <text evidence="6">The sequence shown here is derived from an EMBL/GenBank/DDBJ whole genome shotgun (WGS) entry which is preliminary data.</text>
</comment>
<proteinExistence type="predicted"/>
<name>A0ABD0XVX6_9HEMI</name>
<dbReference type="Gene3D" id="1.25.10.10">
    <property type="entry name" value="Leucine-rich Repeat Variant"/>
    <property type="match status" value="1"/>
</dbReference>
<dbReference type="InterPro" id="IPR016024">
    <property type="entry name" value="ARM-type_fold"/>
</dbReference>
<sequence>MPHEIVYPQGCRPVTEDLGPDELIRRLKTLAHTLQAMGQDEGMYQQYIPLAIHLAEDHFLCHQSRDVQLLIACCIADVLRVYAPEAPYKDPEKVKTIFLFLIRQLSGLKDPKDPAFKRYFYLLENLAYVKSFNMCFELEDCQEIFCNLFSLMFRIVNDEHSGKVKSFMLDVLCPLITESDTVSNELLDIILLNIVEPNKSQKKNTYMLAKELIVKCSDTLEPYIQAFFNHVLILGKEEKGLSICGKVYDLIYELNKICPSVLLAVLPQLEVKLKSSAEEERLGAVSLLARMFSEKDSNLARTHQQLWRAFLGRFNDINLYIRIKCVQYSMHFLLNHPELRRDITDTLKMRQHDAEESVRYEVVMAIVSTAKRDFEVVSDSEDLLEFVKERTLDKKFKIRKEAMTGLAMIYRKHLHDSDVPQATKKAVTWIKDKILHGYYMTSMEDRLLVERLLNTSLVPFQLSPEERMKKLYHLLGTIDDHATKAFVELQKHQLLMRKSVGEWLEIHRRLASAERDRELTSKVMQIAKFLPDQVKAQEFLTKFSSNMLHDNTLLLGMEAVVKPDISCKECAETTSLILKKLGQPIMTNLYYNTVKMLLERISSVMVDHTAIKVLVGYVEDCLRGGNLIEEIGLHPNTAGERGLKLLVMLAYVFPCHFLHSDIVSHLISLLHMDGDAVAPLVLSVLTFLGKYRPIGDVFPDEMNLLIPICKNFAERGTTKQAKQAVRCLFVNIGQMNDSLFSEILEKVRDNLVPESEQYLTAIVALGHIAYNLPDKFPVHIKNIVSRKIVKDLLVKSSENCDGFLQDQVWCREDELPDETRCKVEGLKTMARWLLGLKADKVAAQKTFRMLTAFIANKGDLLQYGKLSKAEMAWLRLAAGCAMLKICEQKGVGDQFIPEQFFVLSTLVNDEVSQVREIFLSKLHKGLGRGLPNKCLPLDFMGYYALTGLEEDKRIRTLARQYMIADVSKRRDYAKNLTLGSVCKYKMGSLDKALMQLPHILPDYMMVFALPVLAHCPWFTSVNDHSQLTTMRSCLWTVLEPLLVKNEFYCFVFYKDLLDRVKNHRDAMAPDNELANQKLWALADLAMALLLQKSQNFDLKEFPGEPRIPAMYYKRHDDPNFVNTTLYIPQEFQYTVSRLRISFAFRKYAYPSKINVIPTSEFRTCYGSAR</sequence>
<organism evidence="6 7">
    <name type="scientific">Ranatra chinensis</name>
    <dbReference type="NCBI Taxonomy" id="642074"/>
    <lineage>
        <taxon>Eukaryota</taxon>
        <taxon>Metazoa</taxon>
        <taxon>Ecdysozoa</taxon>
        <taxon>Arthropoda</taxon>
        <taxon>Hexapoda</taxon>
        <taxon>Insecta</taxon>
        <taxon>Pterygota</taxon>
        <taxon>Neoptera</taxon>
        <taxon>Paraneoptera</taxon>
        <taxon>Hemiptera</taxon>
        <taxon>Heteroptera</taxon>
        <taxon>Panheteroptera</taxon>
        <taxon>Nepomorpha</taxon>
        <taxon>Nepidae</taxon>
        <taxon>Ranatrinae</taxon>
        <taxon>Ranatra</taxon>
    </lineage>
</organism>
<dbReference type="EMBL" id="JBFDAA010000020">
    <property type="protein sequence ID" value="KAL1115434.1"/>
    <property type="molecule type" value="Genomic_DNA"/>
</dbReference>
<keyword evidence="5" id="KW-0131">Cell cycle</keyword>
<evidence type="ECO:0000313" key="7">
    <source>
        <dbReference type="Proteomes" id="UP001558652"/>
    </source>
</evidence>
<dbReference type="Pfam" id="PF20168">
    <property type="entry name" value="PDS5"/>
    <property type="match status" value="1"/>
</dbReference>
<evidence type="ECO:0000313" key="6">
    <source>
        <dbReference type="EMBL" id="KAL1115434.1"/>
    </source>
</evidence>
<dbReference type="GO" id="GO:0051301">
    <property type="term" value="P:cell division"/>
    <property type="evidence" value="ECO:0007669"/>
    <property type="project" value="UniProtKB-KW"/>
</dbReference>
<comment type="subcellular location">
    <subcellularLocation>
        <location evidence="1">Nucleus</location>
    </subcellularLocation>
</comment>
<dbReference type="GO" id="GO:0005634">
    <property type="term" value="C:nucleus"/>
    <property type="evidence" value="ECO:0007669"/>
    <property type="project" value="UniProtKB-SubCell"/>
</dbReference>
<dbReference type="Proteomes" id="UP001558652">
    <property type="component" value="Unassembled WGS sequence"/>
</dbReference>
<evidence type="ECO:0000256" key="5">
    <source>
        <dbReference type="ARBA" id="ARBA00023306"/>
    </source>
</evidence>
<evidence type="ECO:0000256" key="2">
    <source>
        <dbReference type="ARBA" id="ARBA00022618"/>
    </source>
</evidence>
<keyword evidence="4" id="KW-0539">Nucleus</keyword>
<dbReference type="PANTHER" id="PTHR12663:SF0">
    <property type="entry name" value="PRECOCIOUS DISSOCIATION OF SISTERS 5, ISOFORM A"/>
    <property type="match status" value="1"/>
</dbReference>
<keyword evidence="3" id="KW-0498">Mitosis</keyword>
<dbReference type="CDD" id="cd19953">
    <property type="entry name" value="PDS5"/>
    <property type="match status" value="1"/>
</dbReference>
<keyword evidence="2" id="KW-0132">Cell division</keyword>
<dbReference type="PANTHER" id="PTHR12663">
    <property type="entry name" value="ANDROGEN INDUCED INHIBITOR OF PROLIFERATION AS3 / PDS5-RELATED"/>
    <property type="match status" value="1"/>
</dbReference>
<evidence type="ECO:0000256" key="4">
    <source>
        <dbReference type="ARBA" id="ARBA00023242"/>
    </source>
</evidence>